<dbReference type="GO" id="GO:0005483">
    <property type="term" value="F:soluble NSF attachment protein activity"/>
    <property type="evidence" value="ECO:0007669"/>
    <property type="project" value="TreeGrafter"/>
</dbReference>
<dbReference type="GO" id="GO:0019905">
    <property type="term" value="F:syntaxin binding"/>
    <property type="evidence" value="ECO:0007669"/>
    <property type="project" value="TreeGrafter"/>
</dbReference>
<dbReference type="VEuPathDB" id="VectorBase:ACHR002410"/>
<dbReference type="AlphaFoldDB" id="A0A182JV78"/>
<dbReference type="InterPro" id="IPR011990">
    <property type="entry name" value="TPR-like_helical_dom_sf"/>
</dbReference>
<sequence length="345" mass="37828">MSSKIEEAQEHIRQAEKCLKTSLLKWRPDYDNAAEEYNKAATCFRNAKSLDQSRDCLMKSSDCHRQNRALFHAAKCLDQAILICKEMNNFGEIRKLAERSCNLYQQHGSPESGATVLDKAAKILEQTHPEDALQLYKQAVDVVTIEDSTRQGAEYASKVARIMVKLGMYDQAADAIRREIGLHQQVGSEGAIGRLAVALVLVQLARGDYVAAEKAFKEWGNCCDVAEVQTLESLLQVSYIEHHVSNSLDFSTQLSSNVRQAYDDEDPELAQRALSSPFIRHMDVEYARLARDLPLPKGVSIAPKANVIENAAASYVSPNSGAAGDAAAKPADGPAGDNEDEGGLC</sequence>
<evidence type="ECO:0000256" key="9">
    <source>
        <dbReference type="SAM" id="MobiDB-lite"/>
    </source>
</evidence>
<evidence type="ECO:0000256" key="7">
    <source>
        <dbReference type="ARBA" id="ARBA00040047"/>
    </source>
</evidence>
<proteinExistence type="inferred from homology"/>
<dbReference type="Pfam" id="PF14938">
    <property type="entry name" value="SNAP"/>
    <property type="match status" value="1"/>
</dbReference>
<keyword evidence="4" id="KW-0931">ER-Golgi transport</keyword>
<comment type="similarity">
    <text evidence="2">Belongs to the SNAP family.</text>
</comment>
<evidence type="ECO:0000313" key="10">
    <source>
        <dbReference type="EnsemblMetazoa" id="ACHR002410-PA"/>
    </source>
</evidence>
<evidence type="ECO:0000256" key="5">
    <source>
        <dbReference type="ARBA" id="ARBA00022927"/>
    </source>
</evidence>
<dbReference type="EnsemblMetazoa" id="ACHR002410-RA">
    <property type="protein sequence ID" value="ACHR002410-PA"/>
    <property type="gene ID" value="ACHR002410"/>
</dbReference>
<dbReference type="GO" id="GO:0031201">
    <property type="term" value="C:SNARE complex"/>
    <property type="evidence" value="ECO:0007669"/>
    <property type="project" value="TreeGrafter"/>
</dbReference>
<dbReference type="SUPFAM" id="SSF48452">
    <property type="entry name" value="TPR-like"/>
    <property type="match status" value="1"/>
</dbReference>
<reference evidence="11" key="1">
    <citation type="submission" date="2013-03" db="EMBL/GenBank/DDBJ databases">
        <title>The Genome Sequence of Anopheles christyi ACHKN1017.</title>
        <authorList>
            <consortium name="The Broad Institute Genomics Platform"/>
            <person name="Neafsey D.E."/>
            <person name="Besansky N."/>
            <person name="Walker B."/>
            <person name="Young S.K."/>
            <person name="Zeng Q."/>
            <person name="Gargeya S."/>
            <person name="Fitzgerald M."/>
            <person name="Haas B."/>
            <person name="Abouelleil A."/>
            <person name="Allen A.W."/>
            <person name="Alvarado L."/>
            <person name="Arachchi H.M."/>
            <person name="Berlin A.M."/>
            <person name="Chapman S.B."/>
            <person name="Gainer-Dewar J."/>
            <person name="Goldberg J."/>
            <person name="Griggs A."/>
            <person name="Gujja S."/>
            <person name="Hansen M."/>
            <person name="Howarth C."/>
            <person name="Imamovic A."/>
            <person name="Ireland A."/>
            <person name="Larimer J."/>
            <person name="McCowan C."/>
            <person name="Murphy C."/>
            <person name="Pearson M."/>
            <person name="Poon T.W."/>
            <person name="Priest M."/>
            <person name="Roberts A."/>
            <person name="Saif S."/>
            <person name="Shea T."/>
            <person name="Sisk P."/>
            <person name="Sykes S."/>
            <person name="Wortman J."/>
            <person name="Nusbaum C."/>
            <person name="Birren B."/>
        </authorList>
    </citation>
    <scope>NUCLEOTIDE SEQUENCE [LARGE SCALE GENOMIC DNA]</scope>
    <source>
        <strain evidence="11">ACHKN1017</strain>
    </source>
</reference>
<dbReference type="Proteomes" id="UP000075881">
    <property type="component" value="Unassembled WGS sequence"/>
</dbReference>
<accession>A0A182JV78</accession>
<keyword evidence="3" id="KW-0813">Transport</keyword>
<name>A0A182JV78_9DIPT</name>
<dbReference type="Gene3D" id="1.25.40.10">
    <property type="entry name" value="Tetratricopeptide repeat domain"/>
    <property type="match status" value="2"/>
</dbReference>
<evidence type="ECO:0000256" key="2">
    <source>
        <dbReference type="ARBA" id="ARBA00010050"/>
    </source>
</evidence>
<dbReference type="InterPro" id="IPR000744">
    <property type="entry name" value="NSF_attach"/>
</dbReference>
<dbReference type="GO" id="GO:0016192">
    <property type="term" value="P:vesicle-mediated transport"/>
    <property type="evidence" value="ECO:0007669"/>
    <property type="project" value="UniProtKB-KW"/>
</dbReference>
<protein>
    <recommendedName>
        <fullName evidence="7">Gamma-soluble NSF attachment protein</fullName>
    </recommendedName>
    <alternativeName>
        <fullName evidence="8">N-ethylmaleimide-sensitive factor attachment protein gamma</fullName>
    </alternativeName>
</protein>
<organism evidence="10 11">
    <name type="scientific">Anopheles christyi</name>
    <dbReference type="NCBI Taxonomy" id="43041"/>
    <lineage>
        <taxon>Eukaryota</taxon>
        <taxon>Metazoa</taxon>
        <taxon>Ecdysozoa</taxon>
        <taxon>Arthropoda</taxon>
        <taxon>Hexapoda</taxon>
        <taxon>Insecta</taxon>
        <taxon>Pterygota</taxon>
        <taxon>Neoptera</taxon>
        <taxon>Endopterygota</taxon>
        <taxon>Diptera</taxon>
        <taxon>Nematocera</taxon>
        <taxon>Culicoidea</taxon>
        <taxon>Culicidae</taxon>
        <taxon>Anophelinae</taxon>
        <taxon>Anopheles</taxon>
    </lineage>
</organism>
<evidence type="ECO:0000256" key="8">
    <source>
        <dbReference type="ARBA" id="ARBA00042485"/>
    </source>
</evidence>
<keyword evidence="6" id="KW-0472">Membrane</keyword>
<keyword evidence="5" id="KW-0653">Protein transport</keyword>
<evidence type="ECO:0000256" key="3">
    <source>
        <dbReference type="ARBA" id="ARBA00022448"/>
    </source>
</evidence>
<dbReference type="PANTHER" id="PTHR13768">
    <property type="entry name" value="SOLUBLE NSF ATTACHMENT PROTEIN SNAP"/>
    <property type="match status" value="1"/>
</dbReference>
<keyword evidence="11" id="KW-1185">Reference proteome</keyword>
<reference evidence="10" key="2">
    <citation type="submission" date="2020-05" db="UniProtKB">
        <authorList>
            <consortium name="EnsemblMetazoa"/>
        </authorList>
    </citation>
    <scope>IDENTIFICATION</scope>
    <source>
        <strain evidence="10">ACHKN1017</strain>
    </source>
</reference>
<comment type="subcellular location">
    <subcellularLocation>
        <location evidence="1">Membrane</location>
        <topology evidence="1">Peripheral membrane protein</topology>
    </subcellularLocation>
</comment>
<dbReference type="FunFam" id="1.25.40.10:FF:000477">
    <property type="entry name" value="gamma-soluble NSF attachment protein"/>
    <property type="match status" value="1"/>
</dbReference>
<dbReference type="STRING" id="43041.A0A182JV78"/>
<dbReference type="GO" id="GO:0005774">
    <property type="term" value="C:vacuolar membrane"/>
    <property type="evidence" value="ECO:0007669"/>
    <property type="project" value="TreeGrafter"/>
</dbReference>
<dbReference type="GO" id="GO:0006886">
    <property type="term" value="P:intracellular protein transport"/>
    <property type="evidence" value="ECO:0007669"/>
    <property type="project" value="InterPro"/>
</dbReference>
<evidence type="ECO:0000256" key="4">
    <source>
        <dbReference type="ARBA" id="ARBA00022892"/>
    </source>
</evidence>
<evidence type="ECO:0000256" key="1">
    <source>
        <dbReference type="ARBA" id="ARBA00004170"/>
    </source>
</evidence>
<dbReference type="PANTHER" id="PTHR13768:SF2">
    <property type="entry name" value="GAMMA-SOLUBLE NSF ATTACHMENT PROTEIN"/>
    <property type="match status" value="1"/>
</dbReference>
<feature type="compositionally biased region" description="Low complexity" evidence="9">
    <location>
        <begin position="321"/>
        <end position="336"/>
    </location>
</feature>
<feature type="region of interest" description="Disordered" evidence="9">
    <location>
        <begin position="319"/>
        <end position="345"/>
    </location>
</feature>
<evidence type="ECO:0000313" key="11">
    <source>
        <dbReference type="Proteomes" id="UP000075881"/>
    </source>
</evidence>
<evidence type="ECO:0000256" key="6">
    <source>
        <dbReference type="ARBA" id="ARBA00023136"/>
    </source>
</evidence>